<dbReference type="GO" id="GO:0008764">
    <property type="term" value="F:UDP-N-acetylmuramoylalanine-D-glutamate ligase activity"/>
    <property type="evidence" value="ECO:0007669"/>
    <property type="project" value="UniProtKB-EC"/>
</dbReference>
<proteinExistence type="predicted"/>
<dbReference type="Proteomes" id="UP000029224">
    <property type="component" value="Unassembled WGS sequence"/>
</dbReference>
<dbReference type="EMBL" id="BBMT01000010">
    <property type="protein sequence ID" value="GAL36434.1"/>
    <property type="molecule type" value="Genomic_DNA"/>
</dbReference>
<organism evidence="1 2">
    <name type="scientific">Vibrio maritimus</name>
    <dbReference type="NCBI Taxonomy" id="990268"/>
    <lineage>
        <taxon>Bacteria</taxon>
        <taxon>Pseudomonadati</taxon>
        <taxon>Pseudomonadota</taxon>
        <taxon>Gammaproteobacteria</taxon>
        <taxon>Vibrionales</taxon>
        <taxon>Vibrionaceae</taxon>
        <taxon>Vibrio</taxon>
    </lineage>
</organism>
<sequence length="59" mass="6429">MLVGGVGKGADFSELATPLGRLNVQLCCFGRDGKEFLPLHDSARYFASMDGILLRSRQN</sequence>
<dbReference type="AlphaFoldDB" id="A0A090TCF9"/>
<gene>
    <name evidence="1" type="ORF">JCM19240_1878</name>
</gene>
<keyword evidence="1" id="KW-0436">Ligase</keyword>
<comment type="caution">
    <text evidence="1">The sequence shown here is derived from an EMBL/GenBank/DDBJ whole genome shotgun (WGS) entry which is preliminary data.</text>
</comment>
<keyword evidence="2" id="KW-1185">Reference proteome</keyword>
<protein>
    <submittedName>
        <fullName evidence="1">UDP-N-acetylmuramoylalanine-D-glutamate ligase</fullName>
        <ecNumber evidence="1">6.3.2.9</ecNumber>
    </submittedName>
</protein>
<evidence type="ECO:0000313" key="1">
    <source>
        <dbReference type="EMBL" id="GAL36434.1"/>
    </source>
</evidence>
<accession>A0A090TCF9</accession>
<reference evidence="1 2" key="2">
    <citation type="submission" date="2014-09" db="EMBL/GenBank/DDBJ databases">
        <authorList>
            <consortium name="NBRP consortium"/>
            <person name="Sawabe T."/>
            <person name="Meirelles P."/>
            <person name="Nakanishi M."/>
            <person name="Sayaka M."/>
            <person name="Hattori M."/>
            <person name="Ohkuma M."/>
        </authorList>
    </citation>
    <scope>NUCLEOTIDE SEQUENCE [LARGE SCALE GENOMIC DNA]</scope>
    <source>
        <strain evidence="1 2">JCM 19240</strain>
    </source>
</reference>
<name>A0A090TCF9_9VIBR</name>
<dbReference type="EC" id="6.3.2.9" evidence="1"/>
<evidence type="ECO:0000313" key="2">
    <source>
        <dbReference type="Proteomes" id="UP000029224"/>
    </source>
</evidence>
<reference evidence="1 2" key="1">
    <citation type="submission" date="2014-09" db="EMBL/GenBank/DDBJ databases">
        <title>Vibrio maritimus JCM 19240. (C210) whole genome shotgun sequence.</title>
        <authorList>
            <person name="Sawabe T."/>
            <person name="Meirelles P."/>
            <person name="Nakanishi M."/>
            <person name="Sayaka M."/>
            <person name="Hattori M."/>
            <person name="Ohkuma M."/>
        </authorList>
    </citation>
    <scope>NUCLEOTIDE SEQUENCE [LARGE SCALE GENOMIC DNA]</scope>
    <source>
        <strain evidence="1 2">JCM 19240</strain>
    </source>
</reference>